<dbReference type="EMBL" id="JBBNAF010000007">
    <property type="protein sequence ID" value="KAK9128641.1"/>
    <property type="molecule type" value="Genomic_DNA"/>
</dbReference>
<proteinExistence type="predicted"/>
<keyword evidence="3" id="KW-1185">Reference proteome</keyword>
<feature type="compositionally biased region" description="Basic residues" evidence="1">
    <location>
        <begin position="213"/>
        <end position="223"/>
    </location>
</feature>
<name>A0AAP0J965_9MAGN</name>
<evidence type="ECO:0000313" key="3">
    <source>
        <dbReference type="Proteomes" id="UP001420932"/>
    </source>
</evidence>
<gene>
    <name evidence="2" type="ORF">Syun_017438</name>
</gene>
<reference evidence="2 3" key="1">
    <citation type="submission" date="2024-01" db="EMBL/GenBank/DDBJ databases">
        <title>Genome assemblies of Stephania.</title>
        <authorList>
            <person name="Yang L."/>
        </authorList>
    </citation>
    <scope>NUCLEOTIDE SEQUENCE [LARGE SCALE GENOMIC DNA]</scope>
    <source>
        <strain evidence="2">YNDBR</strain>
        <tissue evidence="2">Leaf</tissue>
    </source>
</reference>
<feature type="compositionally biased region" description="Polar residues" evidence="1">
    <location>
        <begin position="225"/>
        <end position="234"/>
    </location>
</feature>
<organism evidence="2 3">
    <name type="scientific">Stephania yunnanensis</name>
    <dbReference type="NCBI Taxonomy" id="152371"/>
    <lineage>
        <taxon>Eukaryota</taxon>
        <taxon>Viridiplantae</taxon>
        <taxon>Streptophyta</taxon>
        <taxon>Embryophyta</taxon>
        <taxon>Tracheophyta</taxon>
        <taxon>Spermatophyta</taxon>
        <taxon>Magnoliopsida</taxon>
        <taxon>Ranunculales</taxon>
        <taxon>Menispermaceae</taxon>
        <taxon>Menispermoideae</taxon>
        <taxon>Cissampelideae</taxon>
        <taxon>Stephania</taxon>
    </lineage>
</organism>
<accession>A0AAP0J965</accession>
<comment type="caution">
    <text evidence="2">The sequence shown here is derived from an EMBL/GenBank/DDBJ whole genome shotgun (WGS) entry which is preliminary data.</text>
</comment>
<evidence type="ECO:0000256" key="1">
    <source>
        <dbReference type="SAM" id="MobiDB-lite"/>
    </source>
</evidence>
<evidence type="ECO:0000313" key="2">
    <source>
        <dbReference type="EMBL" id="KAK9128641.1"/>
    </source>
</evidence>
<dbReference type="Proteomes" id="UP001420932">
    <property type="component" value="Unassembled WGS sequence"/>
</dbReference>
<sequence length="234" mass="27120">MVCVIILMTTYLHQLVSERQGLIVFRNAIERQARCEDHVDEHFKYNNCIRIKCNSCSSRGNYKNLIIDVNNGLRTKFLRERFRPEEEYSSSDNKFASMKEEDKAHFLYGDDEVDLIFFKDSDTFDDAPKFDSDGYDFVKDNLVFGDDDFIIEMTSHSKSPQVLEEVVGDAITKKCYDEIIGMNKVKGSPPRPCKLISSIRNAKISATAPSLKIRRHHRRHRRPLQLSTSTATRR</sequence>
<protein>
    <submittedName>
        <fullName evidence="2">Uncharacterized protein</fullName>
    </submittedName>
</protein>
<dbReference type="AlphaFoldDB" id="A0AAP0J965"/>
<feature type="region of interest" description="Disordered" evidence="1">
    <location>
        <begin position="213"/>
        <end position="234"/>
    </location>
</feature>